<dbReference type="RefSeq" id="WP_308732587.1">
    <property type="nucleotide sequence ID" value="NZ_JAJEQN010000071.1"/>
</dbReference>
<dbReference type="Pfam" id="PF03009">
    <property type="entry name" value="GDPD"/>
    <property type="match status" value="1"/>
</dbReference>
<dbReference type="Proteomes" id="UP001198200">
    <property type="component" value="Unassembled WGS sequence"/>
</dbReference>
<feature type="transmembrane region" description="Helical" evidence="1">
    <location>
        <begin position="288"/>
        <end position="312"/>
    </location>
</feature>
<dbReference type="Gene3D" id="3.20.20.190">
    <property type="entry name" value="Phosphatidylinositol (PI) phosphodiesterase"/>
    <property type="match status" value="1"/>
</dbReference>
<dbReference type="InterPro" id="IPR030395">
    <property type="entry name" value="GP_PDE_dom"/>
</dbReference>
<dbReference type="AlphaFoldDB" id="A0AAE3JEZ7"/>
<keyword evidence="4" id="KW-1185">Reference proteome</keyword>
<feature type="transmembrane region" description="Helical" evidence="1">
    <location>
        <begin position="86"/>
        <end position="112"/>
    </location>
</feature>
<dbReference type="EMBL" id="JAJEQN010000071">
    <property type="protein sequence ID" value="MCC2223092.1"/>
    <property type="molecule type" value="Genomic_DNA"/>
</dbReference>
<reference evidence="3 4" key="1">
    <citation type="submission" date="2021-10" db="EMBL/GenBank/DDBJ databases">
        <title>Anaerobic single-cell dispensing facilitates the cultivation of human gut bacteria.</title>
        <authorList>
            <person name="Afrizal A."/>
        </authorList>
    </citation>
    <scope>NUCLEOTIDE SEQUENCE [LARGE SCALE GENOMIC DNA]</scope>
    <source>
        <strain evidence="3 4">CLA-AA-H224</strain>
    </source>
</reference>
<feature type="transmembrane region" description="Helical" evidence="1">
    <location>
        <begin position="333"/>
        <end position="354"/>
    </location>
</feature>
<comment type="caution">
    <text evidence="3">The sequence shown here is derived from an EMBL/GenBank/DDBJ whole genome shotgun (WGS) entry which is preliminary data.</text>
</comment>
<dbReference type="GO" id="GO:0006629">
    <property type="term" value="P:lipid metabolic process"/>
    <property type="evidence" value="ECO:0007669"/>
    <property type="project" value="InterPro"/>
</dbReference>
<dbReference type="SUPFAM" id="SSF51695">
    <property type="entry name" value="PLC-like phosphodiesterases"/>
    <property type="match status" value="1"/>
</dbReference>
<keyword evidence="1" id="KW-0812">Transmembrane</keyword>
<accession>A0AAE3JEZ7</accession>
<gene>
    <name evidence="3" type="ORF">LKD48_15945</name>
</gene>
<keyword evidence="1" id="KW-1133">Transmembrane helix</keyword>
<name>A0AAE3JEZ7_9FIRM</name>
<feature type="transmembrane region" description="Helical" evidence="1">
    <location>
        <begin position="143"/>
        <end position="162"/>
    </location>
</feature>
<protein>
    <submittedName>
        <fullName evidence="3">Glycerophosphoryl diester phosphodiesterase membrane domain-containing protein</fullName>
    </submittedName>
</protein>
<dbReference type="InterPro" id="IPR017946">
    <property type="entry name" value="PLC-like_Pdiesterase_TIM-brl"/>
</dbReference>
<proteinExistence type="predicted"/>
<dbReference type="PANTHER" id="PTHR46211:SF8">
    <property type="entry name" value="PHOSPHODIESTERASE"/>
    <property type="match status" value="1"/>
</dbReference>
<feature type="transmembrane region" description="Helical" evidence="1">
    <location>
        <begin position="238"/>
        <end position="268"/>
    </location>
</feature>
<dbReference type="GO" id="GO:0008081">
    <property type="term" value="F:phosphoric diester hydrolase activity"/>
    <property type="evidence" value="ECO:0007669"/>
    <property type="project" value="InterPro"/>
</dbReference>
<dbReference type="PANTHER" id="PTHR46211">
    <property type="entry name" value="GLYCEROPHOSPHORYL DIESTER PHOSPHODIESTERASE"/>
    <property type="match status" value="1"/>
</dbReference>
<feature type="transmembrane region" description="Helical" evidence="1">
    <location>
        <begin position="42"/>
        <end position="66"/>
    </location>
</feature>
<evidence type="ECO:0000259" key="2">
    <source>
        <dbReference type="PROSITE" id="PS51704"/>
    </source>
</evidence>
<sequence length="617" mass="70267">MEQHTKKHTRRYFCHLKNALGDLKIAMRGAFLNIKSMLALQIIYSIFYTLIEYSLFQLLLSIALKIDGYSFLNSANIGRFLITPPAIAMLLILFLTACVLTYLNACILLGGFQASLARQKLRMKDIFLHGCAKGFQRFHFKQLYVALPLFAYQILINLFFFYEICFRINPYSTFLPMLFSKLIYCIPIITFLIFIGIFAVREFFCACYWYLGDFGLRNAKKASVPLVRKNLRAVLSDIILLNLLVVVLWFILRLLCQIIIVVVVNFFAPADLKVAMVLSFNNTLSIALIWFVTCIGVFLNAAMMTHLFFRFSGNDVILEFHLSYAPDTPLRRIFRACGLAAAGVGVFCFLYYGIYNGALLAERPLSPVQIYCHRGLSSEAPENSLEAIDLAISSLSDGVEIDVQETKDGVVIVCHDASLKRIAGKKINIADVTYEELKQYDISYYFSKDHEFTYIPTLEEVMSLVKGRAHLLIELKRNSASADLAAKVVGLIEQYEMEYQCSIQSSDYAYLRQVNELNPDLTLGYILTTAIGNYYKNDMIDFFCVRSMFVNNTTVAKAHAQGKAVYAWTINTRAEAERMKNAQVDVIITDYPAKAREVIYRDEKSSYSIIKLLRLML</sequence>
<feature type="domain" description="GP-PDE" evidence="2">
    <location>
        <begin position="368"/>
        <end position="599"/>
    </location>
</feature>
<dbReference type="Pfam" id="PF10110">
    <property type="entry name" value="GPDPase_memb"/>
    <property type="match status" value="1"/>
</dbReference>
<keyword evidence="1" id="KW-0472">Membrane</keyword>
<evidence type="ECO:0000256" key="1">
    <source>
        <dbReference type="SAM" id="Phobius"/>
    </source>
</evidence>
<feature type="transmembrane region" description="Helical" evidence="1">
    <location>
        <begin position="182"/>
        <end position="211"/>
    </location>
</feature>
<evidence type="ECO:0000313" key="4">
    <source>
        <dbReference type="Proteomes" id="UP001198200"/>
    </source>
</evidence>
<organism evidence="3 4">
    <name type="scientific">Anthropogastromicrobium aceti</name>
    <dbReference type="NCBI Taxonomy" id="2981768"/>
    <lineage>
        <taxon>Bacteria</taxon>
        <taxon>Bacillati</taxon>
        <taxon>Bacillota</taxon>
        <taxon>Clostridia</taxon>
        <taxon>Lachnospirales</taxon>
        <taxon>Lachnospiraceae</taxon>
        <taxon>Anthropogastromicrobium</taxon>
    </lineage>
</organism>
<dbReference type="PROSITE" id="PS51704">
    <property type="entry name" value="GP_PDE"/>
    <property type="match status" value="1"/>
</dbReference>
<dbReference type="InterPro" id="IPR018476">
    <property type="entry name" value="GlyceroP-diester-Pdiesterase_M"/>
</dbReference>
<evidence type="ECO:0000313" key="3">
    <source>
        <dbReference type="EMBL" id="MCC2223092.1"/>
    </source>
</evidence>